<feature type="transmembrane region" description="Helical" evidence="6">
    <location>
        <begin position="140"/>
        <end position="163"/>
    </location>
</feature>
<evidence type="ECO:0000313" key="8">
    <source>
        <dbReference type="EMBL" id="PIO32031.1"/>
    </source>
</evidence>
<keyword evidence="5" id="KW-0325">Glycoprotein</keyword>
<feature type="transmembrane region" description="Helical" evidence="6">
    <location>
        <begin position="67"/>
        <end position="92"/>
    </location>
</feature>
<evidence type="ECO:0000256" key="2">
    <source>
        <dbReference type="ARBA" id="ARBA00022692"/>
    </source>
</evidence>
<evidence type="ECO:0000256" key="3">
    <source>
        <dbReference type="ARBA" id="ARBA00022989"/>
    </source>
</evidence>
<reference evidence="9" key="1">
    <citation type="journal article" date="2017" name="Nat. Commun.">
        <title>The North American bullfrog draft genome provides insight into hormonal regulation of long noncoding RNA.</title>
        <authorList>
            <person name="Hammond S.A."/>
            <person name="Warren R.L."/>
            <person name="Vandervalk B.P."/>
            <person name="Kucuk E."/>
            <person name="Khan H."/>
            <person name="Gibb E.A."/>
            <person name="Pandoh P."/>
            <person name="Kirk H."/>
            <person name="Zhao Y."/>
            <person name="Jones M."/>
            <person name="Mungall A.J."/>
            <person name="Coope R."/>
            <person name="Pleasance S."/>
            <person name="Moore R.A."/>
            <person name="Holt R.A."/>
            <person name="Round J.M."/>
            <person name="Ohora S."/>
            <person name="Walle B.V."/>
            <person name="Veldhoen N."/>
            <person name="Helbing C.C."/>
            <person name="Birol I."/>
        </authorList>
    </citation>
    <scope>NUCLEOTIDE SEQUENCE [LARGE SCALE GENOMIC DNA]</scope>
</reference>
<dbReference type="InterPro" id="IPR001740">
    <property type="entry name" value="GPCR_2_EMR1-like_rcpt"/>
</dbReference>
<feature type="transmembrane region" description="Helical" evidence="6">
    <location>
        <begin position="112"/>
        <end position="134"/>
    </location>
</feature>
<keyword evidence="9" id="KW-1185">Reference proteome</keyword>
<dbReference type="PANTHER" id="PTHR12011">
    <property type="entry name" value="ADHESION G-PROTEIN COUPLED RECEPTOR"/>
    <property type="match status" value="1"/>
</dbReference>
<protein>
    <recommendedName>
        <fullName evidence="7">G-protein coupled receptors family 2 profile 2 domain-containing protein</fullName>
    </recommendedName>
</protein>
<dbReference type="GO" id="GO:0007166">
    <property type="term" value="P:cell surface receptor signaling pathway"/>
    <property type="evidence" value="ECO:0007669"/>
    <property type="project" value="InterPro"/>
</dbReference>
<dbReference type="PANTHER" id="PTHR12011:SF433">
    <property type="entry name" value="ADHESION G PROTEIN-COUPLED RECEPTOR E1-LIKE-RELATED"/>
    <property type="match status" value="1"/>
</dbReference>
<accession>A0A2G9RXU5</accession>
<evidence type="ECO:0000259" key="7">
    <source>
        <dbReference type="PROSITE" id="PS50261"/>
    </source>
</evidence>
<dbReference type="PRINTS" id="PR00249">
    <property type="entry name" value="GPCRSECRETIN"/>
</dbReference>
<feature type="domain" description="G-protein coupled receptors family 2 profile 2" evidence="7">
    <location>
        <begin position="1"/>
        <end position="164"/>
    </location>
</feature>
<evidence type="ECO:0000256" key="5">
    <source>
        <dbReference type="ARBA" id="ARBA00023180"/>
    </source>
</evidence>
<dbReference type="InterPro" id="IPR000832">
    <property type="entry name" value="GPCR_2_secretin-like"/>
</dbReference>
<keyword evidence="4 6" id="KW-0472">Membrane</keyword>
<name>A0A2G9RXU5_AQUCT</name>
<dbReference type="Gene3D" id="1.20.1070.10">
    <property type="entry name" value="Rhodopsin 7-helix transmembrane proteins"/>
    <property type="match status" value="1"/>
</dbReference>
<proteinExistence type="predicted"/>
<dbReference type="OrthoDB" id="1100386at2759"/>
<evidence type="ECO:0000256" key="1">
    <source>
        <dbReference type="ARBA" id="ARBA00004141"/>
    </source>
</evidence>
<feature type="transmembrane region" description="Helical" evidence="6">
    <location>
        <begin position="27"/>
        <end position="47"/>
    </location>
</feature>
<evidence type="ECO:0000313" key="9">
    <source>
        <dbReference type="Proteomes" id="UP000228934"/>
    </source>
</evidence>
<dbReference type="PRINTS" id="PR01128">
    <property type="entry name" value="EMR1HORMONER"/>
</dbReference>
<dbReference type="Proteomes" id="UP000228934">
    <property type="component" value="Unassembled WGS sequence"/>
</dbReference>
<keyword evidence="2 6" id="KW-0812">Transmembrane</keyword>
<dbReference type="PROSITE" id="PS50261">
    <property type="entry name" value="G_PROTEIN_RECEP_F2_4"/>
    <property type="match status" value="1"/>
</dbReference>
<dbReference type="InterPro" id="IPR017981">
    <property type="entry name" value="GPCR_2-like_7TM"/>
</dbReference>
<dbReference type="EMBL" id="KV932051">
    <property type="protein sequence ID" value="PIO32031.1"/>
    <property type="molecule type" value="Genomic_DNA"/>
</dbReference>
<dbReference type="Pfam" id="PF00002">
    <property type="entry name" value="7tm_2"/>
    <property type="match status" value="1"/>
</dbReference>
<dbReference type="GO" id="GO:0005886">
    <property type="term" value="C:plasma membrane"/>
    <property type="evidence" value="ECO:0007669"/>
    <property type="project" value="TreeGrafter"/>
</dbReference>
<dbReference type="GO" id="GO:0007189">
    <property type="term" value="P:adenylate cyclase-activating G protein-coupled receptor signaling pathway"/>
    <property type="evidence" value="ECO:0007669"/>
    <property type="project" value="TreeGrafter"/>
</dbReference>
<evidence type="ECO:0000256" key="4">
    <source>
        <dbReference type="ARBA" id="ARBA00023136"/>
    </source>
</evidence>
<sequence length="225" mass="25538">MSLESALLFMTVRNLQAMNYMTSQRQLFPYVCIAGFGIPVIIIIISAAMQPGSYGTENFCWLKKDLIWSFLGPVCVLITINIILLVLTFVLLKKKLASLNKNVSTLKHTRLLTFKALSQLFILGCTWIIGIFQFGSGSLVMSYIFTICNSLQGLYIFCVHCLLNHQVREEYRRGFRRFQSKKSDSEATSGSTMPMTIKFQSQASEVSNLEVKSALWKVVENQYEL</sequence>
<organism evidence="8 9">
    <name type="scientific">Aquarana catesbeiana</name>
    <name type="common">American bullfrog</name>
    <name type="synonym">Rana catesbeiana</name>
    <dbReference type="NCBI Taxonomy" id="8400"/>
    <lineage>
        <taxon>Eukaryota</taxon>
        <taxon>Metazoa</taxon>
        <taxon>Chordata</taxon>
        <taxon>Craniata</taxon>
        <taxon>Vertebrata</taxon>
        <taxon>Euteleostomi</taxon>
        <taxon>Amphibia</taxon>
        <taxon>Batrachia</taxon>
        <taxon>Anura</taxon>
        <taxon>Neobatrachia</taxon>
        <taxon>Ranoidea</taxon>
        <taxon>Ranidae</taxon>
        <taxon>Aquarana</taxon>
    </lineage>
</organism>
<keyword evidence="3 6" id="KW-1133">Transmembrane helix</keyword>
<dbReference type="GO" id="GO:0004930">
    <property type="term" value="F:G protein-coupled receptor activity"/>
    <property type="evidence" value="ECO:0007669"/>
    <property type="project" value="InterPro"/>
</dbReference>
<dbReference type="AlphaFoldDB" id="A0A2G9RXU5"/>
<comment type="subcellular location">
    <subcellularLocation>
        <location evidence="1">Membrane</location>
        <topology evidence="1">Multi-pass membrane protein</topology>
    </subcellularLocation>
</comment>
<gene>
    <name evidence="8" type="ORF">AB205_0219750</name>
</gene>
<evidence type="ECO:0000256" key="6">
    <source>
        <dbReference type="SAM" id="Phobius"/>
    </source>
</evidence>